<protein>
    <submittedName>
        <fullName evidence="2">Uncharacterized protein</fullName>
    </submittedName>
</protein>
<feature type="transmembrane region" description="Helical" evidence="1">
    <location>
        <begin position="7"/>
        <end position="25"/>
    </location>
</feature>
<dbReference type="AlphaFoldDB" id="A0A5X6EQJ5"/>
<evidence type="ECO:0000313" key="2">
    <source>
        <dbReference type="EMBL" id="ECA3794946.1"/>
    </source>
</evidence>
<accession>A0A5X6EQJ5</accession>
<proteinExistence type="predicted"/>
<evidence type="ECO:0000256" key="1">
    <source>
        <dbReference type="SAM" id="Phobius"/>
    </source>
</evidence>
<keyword evidence="1" id="KW-0472">Membrane</keyword>
<gene>
    <name evidence="2" type="ORF">EKG95_24655</name>
</gene>
<comment type="caution">
    <text evidence="2">The sequence shown here is derived from an EMBL/GenBank/DDBJ whole genome shotgun (WGS) entry which is preliminary data.</text>
</comment>
<keyword evidence="1" id="KW-0812">Transmembrane</keyword>
<dbReference type="EMBL" id="AAHUDZ010000052">
    <property type="protein sequence ID" value="ECA3794946.1"/>
    <property type="molecule type" value="Genomic_DNA"/>
</dbReference>
<reference evidence="2" key="1">
    <citation type="submission" date="2018-12" db="EMBL/GenBank/DDBJ databases">
        <authorList>
            <person name="Ashton P.M."/>
            <person name="Dallman T."/>
            <person name="Nair S."/>
            <person name="De Pinna E."/>
            <person name="Peters T."/>
            <person name="Grant K."/>
        </authorList>
    </citation>
    <scope>NUCLEOTIDE SEQUENCE</scope>
    <source>
        <strain evidence="2">650060</strain>
    </source>
</reference>
<sequence length="62" mass="7238">MKRYFIKYEYGFVLLLAVYWSLYFINDKFSAGMAGCQYEGVTRSDTGGHGFRGYNVILFLFL</sequence>
<keyword evidence="1" id="KW-1133">Transmembrane helix</keyword>
<organism evidence="2">
    <name type="scientific">Salmonella enterica subsp. enterica serovar Aqua</name>
    <dbReference type="NCBI Taxonomy" id="1302615"/>
    <lineage>
        <taxon>Bacteria</taxon>
        <taxon>Pseudomonadati</taxon>
        <taxon>Pseudomonadota</taxon>
        <taxon>Gammaproteobacteria</taxon>
        <taxon>Enterobacterales</taxon>
        <taxon>Enterobacteriaceae</taxon>
        <taxon>Salmonella</taxon>
    </lineage>
</organism>
<name>A0A5X6EQJ5_SALET</name>